<dbReference type="FunFam" id="3.20.20.450:FF:000001">
    <property type="entry name" value="Cyclic di-GMP phosphodiesterase yahA"/>
    <property type="match status" value="1"/>
</dbReference>
<dbReference type="NCBIfam" id="TIGR00254">
    <property type="entry name" value="GGDEF"/>
    <property type="match status" value="1"/>
</dbReference>
<accession>A0A4R3IBF2</accession>
<evidence type="ECO:0000259" key="10">
    <source>
        <dbReference type="PROSITE" id="PS50883"/>
    </source>
</evidence>
<dbReference type="GO" id="GO:0046872">
    <property type="term" value="F:metal ion binding"/>
    <property type="evidence" value="ECO:0007669"/>
    <property type="project" value="UniProtKB-KW"/>
</dbReference>
<dbReference type="InterPro" id="IPR052155">
    <property type="entry name" value="Biofilm_reg_signaling"/>
</dbReference>
<dbReference type="InterPro" id="IPR029787">
    <property type="entry name" value="Nucleotide_cyclase"/>
</dbReference>
<dbReference type="InterPro" id="IPR035938">
    <property type="entry name" value="Hemerythrin-like_sf"/>
</dbReference>
<dbReference type="InterPro" id="IPR012827">
    <property type="entry name" value="Hemerythrin_metal-bd"/>
</dbReference>
<dbReference type="Pfam" id="PF00563">
    <property type="entry name" value="EAL"/>
    <property type="match status" value="1"/>
</dbReference>
<dbReference type="PROSITE" id="PS50883">
    <property type="entry name" value="EAL"/>
    <property type="match status" value="1"/>
</dbReference>
<dbReference type="SUPFAM" id="SSF141868">
    <property type="entry name" value="EAL domain-like"/>
    <property type="match status" value="1"/>
</dbReference>
<dbReference type="SMART" id="SM00052">
    <property type="entry name" value="EAL"/>
    <property type="match status" value="1"/>
</dbReference>
<dbReference type="SUPFAM" id="SSF55073">
    <property type="entry name" value="Nucleotide cyclase"/>
    <property type="match status" value="1"/>
</dbReference>
<evidence type="ECO:0000259" key="8">
    <source>
        <dbReference type="PROSITE" id="PS50112"/>
    </source>
</evidence>
<comment type="cofactor">
    <cofactor evidence="1">
        <name>Mg(2+)</name>
        <dbReference type="ChEBI" id="CHEBI:18420"/>
    </cofactor>
</comment>
<dbReference type="Pfam" id="PF01814">
    <property type="entry name" value="Hemerythrin"/>
    <property type="match status" value="1"/>
</dbReference>
<keyword evidence="4" id="KW-0973">c-di-GMP</keyword>
<dbReference type="FunFam" id="3.30.70.270:FF:000001">
    <property type="entry name" value="Diguanylate cyclase domain protein"/>
    <property type="match status" value="1"/>
</dbReference>
<sequence length="765" mass="87152">MKQEFLEIFPWGEHFELGVAEIDAQHKILLQALNEMATGIIFEEPVATLNTRFELFIEGARHHFKTEEKLWQQYEQENPLLLGHRLDHVKLLEKTAELQHQLEGNPQSALIEQTLAVLSKWLATQILEEDKYAVEYVLARQRGLDHRQAHSHAQHQVDSAKNRIVKVVVTNFNSLSNITRHLTRKVTEARMVKNLLAASEKRLQEAMDYAQIGYWDFSAGGKEVTWSDQMYDLFGLDKHQVPAGPATLCSIMDEHYHAQFKCSLDSAFERGTEHFVEYPITRPDNGEVRWIECRGQIIYDANGQPERMSGFVQDITKHKESERKVEQLAFFDPLTALPNRRLLVDRLEQVLIATARSSKNNALLFLDIDHFKTLNDSYGHDVGDQLLIELSKRLSDCLRKEDTLARIGGDEFVIMLENLDENPMKAALQSELIGNNILNSLNKPFQLSDIQYNSTVSIGITLFSGHENGSTELMKQADIAMYQAKSRGRNALCFFDPEMQNRVSSQMELEAQLRLALQQKQFQLYYQPQVNAQGQICGAEALLRWQQPNGELTAPGSFITLAEETGLIIPIGEWVLASACEQLQQWQRQSHTEALTLSVNVSIKQFRQPDFATRVLSILRNYNLNPAQLKLELTETLLLTDVERTVAQMNELNRVGIQFSLDDFGTGYSSLQYLKQLPLYQLKIDRSFVRDVLIDHSDQSIVTTIISMANGLGLEVIAEGVETGEQQHFLSQQGCRHFQGFWFSRPVAVDDFSRLLEQPALPAVG</sequence>
<dbReference type="RefSeq" id="WP_132699140.1">
    <property type="nucleotide sequence ID" value="NZ_SLZR01000001.1"/>
</dbReference>
<dbReference type="Gene3D" id="3.30.450.20">
    <property type="entry name" value="PAS domain"/>
    <property type="match status" value="1"/>
</dbReference>
<dbReference type="InterPro" id="IPR043128">
    <property type="entry name" value="Rev_trsase/Diguanyl_cyclase"/>
</dbReference>
<dbReference type="SMART" id="SM00267">
    <property type="entry name" value="GGDEF"/>
    <property type="match status" value="1"/>
</dbReference>
<evidence type="ECO:0000259" key="11">
    <source>
        <dbReference type="PROSITE" id="PS50887"/>
    </source>
</evidence>
<dbReference type="CDD" id="cd00130">
    <property type="entry name" value="PAS"/>
    <property type="match status" value="1"/>
</dbReference>
<organism evidence="12 13">
    <name type="scientific">Reinekea marinisedimentorum</name>
    <dbReference type="NCBI Taxonomy" id="230495"/>
    <lineage>
        <taxon>Bacteria</taxon>
        <taxon>Pseudomonadati</taxon>
        <taxon>Pseudomonadota</taxon>
        <taxon>Gammaproteobacteria</taxon>
        <taxon>Oceanospirillales</taxon>
        <taxon>Saccharospirillaceae</taxon>
        <taxon>Reinekea</taxon>
    </lineage>
</organism>
<evidence type="ECO:0000256" key="7">
    <source>
        <dbReference type="ARBA" id="ARBA00051114"/>
    </source>
</evidence>
<dbReference type="InterPro" id="IPR001633">
    <property type="entry name" value="EAL_dom"/>
</dbReference>
<dbReference type="PANTHER" id="PTHR44757:SF2">
    <property type="entry name" value="BIOFILM ARCHITECTURE MAINTENANCE PROTEIN MBAA"/>
    <property type="match status" value="1"/>
</dbReference>
<dbReference type="EC" id="3.1.4.52" evidence="3"/>
<name>A0A4R3IBF2_9GAMM</name>
<keyword evidence="13" id="KW-1185">Reference proteome</keyword>
<dbReference type="Pfam" id="PF00990">
    <property type="entry name" value="GGDEF"/>
    <property type="match status" value="1"/>
</dbReference>
<evidence type="ECO:0000256" key="4">
    <source>
        <dbReference type="ARBA" id="ARBA00022636"/>
    </source>
</evidence>
<evidence type="ECO:0000256" key="6">
    <source>
        <dbReference type="ARBA" id="ARBA00023004"/>
    </source>
</evidence>
<comment type="similarity">
    <text evidence="2">Belongs to the hemerythrin family.</text>
</comment>
<dbReference type="PROSITE" id="PS50887">
    <property type="entry name" value="GGDEF"/>
    <property type="match status" value="1"/>
</dbReference>
<feature type="domain" description="PAC" evidence="9">
    <location>
        <begin position="274"/>
        <end position="327"/>
    </location>
</feature>
<evidence type="ECO:0000313" key="13">
    <source>
        <dbReference type="Proteomes" id="UP000295793"/>
    </source>
</evidence>
<dbReference type="Proteomes" id="UP000295793">
    <property type="component" value="Unassembled WGS sequence"/>
</dbReference>
<evidence type="ECO:0000256" key="5">
    <source>
        <dbReference type="ARBA" id="ARBA00022723"/>
    </source>
</evidence>
<dbReference type="NCBIfam" id="TIGR02481">
    <property type="entry name" value="hemeryth_dom"/>
    <property type="match status" value="1"/>
</dbReference>
<protein>
    <recommendedName>
        <fullName evidence="3">cyclic-guanylate-specific phosphodiesterase</fullName>
        <ecNumber evidence="3">3.1.4.52</ecNumber>
    </recommendedName>
</protein>
<dbReference type="Gene3D" id="3.20.20.450">
    <property type="entry name" value="EAL domain"/>
    <property type="match status" value="1"/>
</dbReference>
<dbReference type="NCBIfam" id="TIGR00229">
    <property type="entry name" value="sensory_box"/>
    <property type="match status" value="1"/>
</dbReference>
<feature type="domain" description="EAL" evidence="10">
    <location>
        <begin position="506"/>
        <end position="760"/>
    </location>
</feature>
<keyword evidence="6" id="KW-0408">Iron</keyword>
<dbReference type="InterPro" id="IPR000700">
    <property type="entry name" value="PAS-assoc_C"/>
</dbReference>
<dbReference type="OrthoDB" id="9176779at2"/>
<evidence type="ECO:0000256" key="1">
    <source>
        <dbReference type="ARBA" id="ARBA00001946"/>
    </source>
</evidence>
<dbReference type="InterPro" id="IPR035919">
    <property type="entry name" value="EAL_sf"/>
</dbReference>
<comment type="catalytic activity">
    <reaction evidence="7">
        <text>3',3'-c-di-GMP + H2O = 5'-phosphoguanylyl(3'-&gt;5')guanosine + H(+)</text>
        <dbReference type="Rhea" id="RHEA:24902"/>
        <dbReference type="ChEBI" id="CHEBI:15377"/>
        <dbReference type="ChEBI" id="CHEBI:15378"/>
        <dbReference type="ChEBI" id="CHEBI:58754"/>
        <dbReference type="ChEBI" id="CHEBI:58805"/>
        <dbReference type="EC" id="3.1.4.52"/>
    </reaction>
    <physiologicalReaction direction="left-to-right" evidence="7">
        <dbReference type="Rhea" id="RHEA:24903"/>
    </physiologicalReaction>
</comment>
<evidence type="ECO:0000313" key="12">
    <source>
        <dbReference type="EMBL" id="TCS43949.1"/>
    </source>
</evidence>
<dbReference type="EMBL" id="SLZR01000001">
    <property type="protein sequence ID" value="TCS43949.1"/>
    <property type="molecule type" value="Genomic_DNA"/>
</dbReference>
<dbReference type="PROSITE" id="PS50113">
    <property type="entry name" value="PAC"/>
    <property type="match status" value="1"/>
</dbReference>
<dbReference type="InterPro" id="IPR013655">
    <property type="entry name" value="PAS_fold_3"/>
</dbReference>
<dbReference type="SMART" id="SM00086">
    <property type="entry name" value="PAC"/>
    <property type="match status" value="1"/>
</dbReference>
<dbReference type="Pfam" id="PF08447">
    <property type="entry name" value="PAS_3"/>
    <property type="match status" value="1"/>
</dbReference>
<evidence type="ECO:0000256" key="2">
    <source>
        <dbReference type="ARBA" id="ARBA00010587"/>
    </source>
</evidence>
<dbReference type="AlphaFoldDB" id="A0A4R3IBF2"/>
<dbReference type="Gene3D" id="1.20.120.50">
    <property type="entry name" value="Hemerythrin-like"/>
    <property type="match status" value="1"/>
</dbReference>
<gene>
    <name evidence="12" type="ORF">BCF53_101292</name>
</gene>
<evidence type="ECO:0000256" key="3">
    <source>
        <dbReference type="ARBA" id="ARBA00012282"/>
    </source>
</evidence>
<dbReference type="GO" id="GO:0071732">
    <property type="term" value="P:cellular response to nitric oxide"/>
    <property type="evidence" value="ECO:0007669"/>
    <property type="project" value="UniProtKB-ARBA"/>
</dbReference>
<dbReference type="GO" id="GO:0071111">
    <property type="term" value="F:cyclic-guanylate-specific phosphodiesterase activity"/>
    <property type="evidence" value="ECO:0007669"/>
    <property type="project" value="UniProtKB-EC"/>
</dbReference>
<dbReference type="InterPro" id="IPR001610">
    <property type="entry name" value="PAC"/>
</dbReference>
<dbReference type="CDD" id="cd01949">
    <property type="entry name" value="GGDEF"/>
    <property type="match status" value="1"/>
</dbReference>
<dbReference type="SUPFAM" id="SSF47188">
    <property type="entry name" value="Hemerythrin-like"/>
    <property type="match status" value="1"/>
</dbReference>
<dbReference type="Gene3D" id="2.10.70.100">
    <property type="match status" value="1"/>
</dbReference>
<keyword evidence="5" id="KW-0479">Metal-binding</keyword>
<feature type="domain" description="PAS" evidence="8">
    <location>
        <begin position="199"/>
        <end position="271"/>
    </location>
</feature>
<dbReference type="InterPro" id="IPR000014">
    <property type="entry name" value="PAS"/>
</dbReference>
<reference evidence="12 13" key="1">
    <citation type="submission" date="2019-03" db="EMBL/GenBank/DDBJ databases">
        <title>Genomic Encyclopedia of Archaeal and Bacterial Type Strains, Phase II (KMG-II): from individual species to whole genera.</title>
        <authorList>
            <person name="Goeker M."/>
        </authorList>
    </citation>
    <scope>NUCLEOTIDE SEQUENCE [LARGE SCALE GENOMIC DNA]</scope>
    <source>
        <strain evidence="12 13">DSM 15388</strain>
    </source>
</reference>
<dbReference type="CDD" id="cd01948">
    <property type="entry name" value="EAL"/>
    <property type="match status" value="1"/>
</dbReference>
<dbReference type="CDD" id="cd12107">
    <property type="entry name" value="Hemerythrin"/>
    <property type="match status" value="1"/>
</dbReference>
<dbReference type="InterPro" id="IPR012312">
    <property type="entry name" value="Hemerythrin-like"/>
</dbReference>
<dbReference type="Gene3D" id="3.30.70.270">
    <property type="match status" value="1"/>
</dbReference>
<dbReference type="PANTHER" id="PTHR44757">
    <property type="entry name" value="DIGUANYLATE CYCLASE DGCP"/>
    <property type="match status" value="1"/>
</dbReference>
<dbReference type="PROSITE" id="PS50112">
    <property type="entry name" value="PAS"/>
    <property type="match status" value="1"/>
</dbReference>
<evidence type="ECO:0000259" key="9">
    <source>
        <dbReference type="PROSITE" id="PS50113"/>
    </source>
</evidence>
<dbReference type="InterPro" id="IPR035965">
    <property type="entry name" value="PAS-like_dom_sf"/>
</dbReference>
<dbReference type="SUPFAM" id="SSF55785">
    <property type="entry name" value="PYP-like sensor domain (PAS domain)"/>
    <property type="match status" value="1"/>
</dbReference>
<dbReference type="InterPro" id="IPR000160">
    <property type="entry name" value="GGDEF_dom"/>
</dbReference>
<comment type="caution">
    <text evidence="12">The sequence shown here is derived from an EMBL/GenBank/DDBJ whole genome shotgun (WGS) entry which is preliminary data.</text>
</comment>
<feature type="domain" description="GGDEF" evidence="11">
    <location>
        <begin position="359"/>
        <end position="497"/>
    </location>
</feature>
<proteinExistence type="inferred from homology"/>